<evidence type="ECO:0000313" key="3">
    <source>
        <dbReference type="EMBL" id="MEL3956327.1"/>
    </source>
</evidence>
<dbReference type="InterPro" id="IPR023393">
    <property type="entry name" value="START-like_dom_sf"/>
</dbReference>
<name>A0ABU9JVW4_9BACI</name>
<dbReference type="Gene3D" id="3.30.530.20">
    <property type="match status" value="1"/>
</dbReference>
<comment type="similarity">
    <text evidence="1">Belongs to the AHA1 family.</text>
</comment>
<protein>
    <submittedName>
        <fullName evidence="3">SRPBCC family protein</fullName>
    </submittedName>
</protein>
<organism evidence="3 4">
    <name type="scientific">Caldifermentibacillus hisashii</name>
    <dbReference type="NCBI Taxonomy" id="996558"/>
    <lineage>
        <taxon>Bacteria</taxon>
        <taxon>Bacillati</taxon>
        <taxon>Bacillota</taxon>
        <taxon>Bacilli</taxon>
        <taxon>Bacillales</taxon>
        <taxon>Bacillaceae</taxon>
        <taxon>Caldifermentibacillus</taxon>
    </lineage>
</organism>
<reference evidence="3 4" key="1">
    <citation type="submission" date="2024-03" db="EMBL/GenBank/DDBJ databases">
        <title>Bacilli Hybrid Assemblies.</title>
        <authorList>
            <person name="Kovac J."/>
        </authorList>
    </citation>
    <scope>NUCLEOTIDE SEQUENCE [LARGE SCALE GENOMIC DNA]</scope>
    <source>
        <strain evidence="3 4">FSL M8-0022</strain>
    </source>
</reference>
<dbReference type="CDD" id="cd08895">
    <property type="entry name" value="SRPBCC_CalC_Aha1-like_2"/>
    <property type="match status" value="1"/>
</dbReference>
<evidence type="ECO:0000259" key="2">
    <source>
        <dbReference type="Pfam" id="PF08327"/>
    </source>
</evidence>
<dbReference type="Proteomes" id="UP001459714">
    <property type="component" value="Unassembled WGS sequence"/>
</dbReference>
<feature type="domain" description="Activator of Hsp90 ATPase homologue 1/2-like C-terminal" evidence="2">
    <location>
        <begin position="38"/>
        <end position="177"/>
    </location>
</feature>
<keyword evidence="4" id="KW-1185">Reference proteome</keyword>
<evidence type="ECO:0000256" key="1">
    <source>
        <dbReference type="ARBA" id="ARBA00006817"/>
    </source>
</evidence>
<accession>A0ABU9JVW4</accession>
<sequence>MKLLWNLVIFVTIRKTGEVIKMNDRSKRTDTVSRIIMAPPHAVYRAFMDPKKLVAWLPPTGMEGRIDTFDAREGGIYRMTLTYLDSDHQTGKTSDNTDVRQGEFLELVPGKRIVQRIVFESEDPAFAGAMTMTWNLDEVPGGTKVTIVSENVPVGIRQEDHEAGMSSTLANLAAFLE</sequence>
<evidence type="ECO:0000313" key="4">
    <source>
        <dbReference type="Proteomes" id="UP001459714"/>
    </source>
</evidence>
<dbReference type="InterPro" id="IPR013538">
    <property type="entry name" value="ASHA1/2-like_C"/>
</dbReference>
<dbReference type="EMBL" id="JBBYAK010000001">
    <property type="protein sequence ID" value="MEL3956327.1"/>
    <property type="molecule type" value="Genomic_DNA"/>
</dbReference>
<proteinExistence type="inferred from homology"/>
<comment type="caution">
    <text evidence="3">The sequence shown here is derived from an EMBL/GenBank/DDBJ whole genome shotgun (WGS) entry which is preliminary data.</text>
</comment>
<dbReference type="Pfam" id="PF08327">
    <property type="entry name" value="AHSA1"/>
    <property type="match status" value="1"/>
</dbReference>
<gene>
    <name evidence="3" type="ORF">NST17_03755</name>
</gene>
<dbReference type="SUPFAM" id="SSF55961">
    <property type="entry name" value="Bet v1-like"/>
    <property type="match status" value="1"/>
</dbReference>
<dbReference type="RefSeq" id="WP_227092803.1">
    <property type="nucleotide sequence ID" value="NZ_CP155465.1"/>
</dbReference>